<dbReference type="CDD" id="cd08952">
    <property type="entry name" value="KR_1_SDR_x"/>
    <property type="match status" value="1"/>
</dbReference>
<dbReference type="SUPFAM" id="SSF53901">
    <property type="entry name" value="Thiolase-like"/>
    <property type="match status" value="2"/>
</dbReference>
<dbReference type="InterPro" id="IPR036291">
    <property type="entry name" value="NAD(P)-bd_dom_sf"/>
</dbReference>
<dbReference type="PANTHER" id="PTHR43775">
    <property type="entry name" value="FATTY ACID SYNTHASE"/>
    <property type="match status" value="1"/>
</dbReference>
<dbReference type="InterPro" id="IPR050091">
    <property type="entry name" value="PKS_NRPS_Biosynth_Enz"/>
</dbReference>
<dbReference type="SUPFAM" id="SSF101173">
    <property type="entry name" value="Docking domain B of the erythromycin polyketide synthase (DEBS)"/>
    <property type="match status" value="1"/>
</dbReference>
<dbReference type="InterPro" id="IPR036299">
    <property type="entry name" value="Polyketide_synth_docking_sf"/>
</dbReference>
<dbReference type="InterPro" id="IPR015083">
    <property type="entry name" value="NorB/c/GfsB-D-like_docking"/>
</dbReference>
<dbReference type="InterPro" id="IPR032821">
    <property type="entry name" value="PKS_assoc"/>
</dbReference>
<proteinExistence type="predicted"/>
<dbReference type="SUPFAM" id="SSF52151">
    <property type="entry name" value="FabD/lysophospholipase-like"/>
    <property type="match status" value="1"/>
</dbReference>
<feature type="domain" description="Ketosynthase family 3 (KS3)" evidence="9">
    <location>
        <begin position="1605"/>
        <end position="1873"/>
    </location>
</feature>
<dbReference type="Pfam" id="PF18369">
    <property type="entry name" value="PKS_DE"/>
    <property type="match status" value="1"/>
</dbReference>
<comment type="caution">
    <text evidence="10">The sequence shown here is derived from an EMBL/GenBank/DDBJ whole genome shotgun (WGS) entry which is preliminary data.</text>
</comment>
<dbReference type="InterPro" id="IPR016036">
    <property type="entry name" value="Malonyl_transacylase_ACP-bd"/>
</dbReference>
<dbReference type="InterPro" id="IPR020806">
    <property type="entry name" value="PKS_PP-bd"/>
</dbReference>
<dbReference type="Pfam" id="PF00698">
    <property type="entry name" value="Acyl_transf_1"/>
    <property type="match status" value="1"/>
</dbReference>
<evidence type="ECO:0000256" key="2">
    <source>
        <dbReference type="ARBA" id="ARBA00022450"/>
    </source>
</evidence>
<dbReference type="InterPro" id="IPR057326">
    <property type="entry name" value="KR_dom"/>
</dbReference>
<evidence type="ECO:0000256" key="7">
    <source>
        <dbReference type="ARBA" id="ARBA00023315"/>
    </source>
</evidence>
<keyword evidence="7" id="KW-0012">Acyltransferase</keyword>
<evidence type="ECO:0000256" key="6">
    <source>
        <dbReference type="ARBA" id="ARBA00023268"/>
    </source>
</evidence>
<dbReference type="NCBIfam" id="NF045894">
    <property type="entry name" value="PKS_plus_SDR"/>
    <property type="match status" value="1"/>
</dbReference>
<dbReference type="Pfam" id="PF16197">
    <property type="entry name" value="KAsynt_C_assoc"/>
    <property type="match status" value="1"/>
</dbReference>
<organism evidence="10 11">
    <name type="scientific">Streptomyces coffeae</name>
    <dbReference type="NCBI Taxonomy" id="621382"/>
    <lineage>
        <taxon>Bacteria</taxon>
        <taxon>Bacillati</taxon>
        <taxon>Actinomycetota</taxon>
        <taxon>Actinomycetes</taxon>
        <taxon>Kitasatosporales</taxon>
        <taxon>Streptomycetaceae</taxon>
        <taxon>Streptomyces</taxon>
    </lineage>
</organism>
<dbReference type="InterPro" id="IPR020841">
    <property type="entry name" value="PKS_Beta-ketoAc_synthase_dom"/>
</dbReference>
<dbReference type="InterPro" id="IPR006162">
    <property type="entry name" value="Ppantetheine_attach_site"/>
</dbReference>
<dbReference type="PROSITE" id="PS00012">
    <property type="entry name" value="PHOSPHOPANTETHEINE"/>
    <property type="match status" value="1"/>
</dbReference>
<dbReference type="InterPro" id="IPR014043">
    <property type="entry name" value="Acyl_transferase_dom"/>
</dbReference>
<keyword evidence="2" id="KW-0596">Phosphopantetheine</keyword>
<dbReference type="InterPro" id="IPR016039">
    <property type="entry name" value="Thiolase-like"/>
</dbReference>
<evidence type="ECO:0000256" key="5">
    <source>
        <dbReference type="ARBA" id="ARBA00023194"/>
    </source>
</evidence>
<name>A0ABS1NRL5_9ACTN</name>
<dbReference type="SUPFAM" id="SSF55048">
    <property type="entry name" value="Probable ACP-binding domain of malonyl-CoA ACP transacylase"/>
    <property type="match status" value="1"/>
</dbReference>
<keyword evidence="11" id="KW-1185">Reference proteome</keyword>
<dbReference type="RefSeq" id="WP_201883313.1">
    <property type="nucleotide sequence ID" value="NZ_JAERRF010000063.1"/>
</dbReference>
<dbReference type="SMART" id="SM00823">
    <property type="entry name" value="PKS_PP"/>
    <property type="match status" value="1"/>
</dbReference>
<evidence type="ECO:0000259" key="8">
    <source>
        <dbReference type="PROSITE" id="PS50075"/>
    </source>
</evidence>
<evidence type="ECO:0000313" key="10">
    <source>
        <dbReference type="EMBL" id="MBL1102723.1"/>
    </source>
</evidence>
<comment type="cofactor">
    <cofactor evidence="1">
        <name>pantetheine 4'-phosphate</name>
        <dbReference type="ChEBI" id="CHEBI:47942"/>
    </cofactor>
</comment>
<dbReference type="SMART" id="SM00822">
    <property type="entry name" value="PKS_KR"/>
    <property type="match status" value="1"/>
</dbReference>
<dbReference type="Proteomes" id="UP000634229">
    <property type="component" value="Unassembled WGS sequence"/>
</dbReference>
<dbReference type="Gene3D" id="3.40.50.720">
    <property type="entry name" value="NAD(P)-binding Rossmann-like Domain"/>
    <property type="match status" value="1"/>
</dbReference>
<dbReference type="Pfam" id="PF08659">
    <property type="entry name" value="KR"/>
    <property type="match status" value="1"/>
</dbReference>
<dbReference type="InterPro" id="IPR036736">
    <property type="entry name" value="ACP-like_sf"/>
</dbReference>
<gene>
    <name evidence="10" type="ORF">JK363_40340</name>
</gene>
<dbReference type="Pfam" id="PF02801">
    <property type="entry name" value="Ketoacyl-synt_C"/>
    <property type="match status" value="1"/>
</dbReference>
<keyword evidence="5" id="KW-0045">Antibiotic biosynthesis</keyword>
<dbReference type="PROSITE" id="PS00606">
    <property type="entry name" value="KS3_1"/>
    <property type="match status" value="2"/>
</dbReference>
<dbReference type="CDD" id="cd00833">
    <property type="entry name" value="PKS"/>
    <property type="match status" value="2"/>
</dbReference>
<dbReference type="Pfam" id="PF08990">
    <property type="entry name" value="Docking"/>
    <property type="match status" value="1"/>
</dbReference>
<evidence type="ECO:0000256" key="1">
    <source>
        <dbReference type="ARBA" id="ARBA00001957"/>
    </source>
</evidence>
<keyword evidence="4" id="KW-0808">Transferase</keyword>
<evidence type="ECO:0000259" key="9">
    <source>
        <dbReference type="PROSITE" id="PS52004"/>
    </source>
</evidence>
<dbReference type="SUPFAM" id="SSF51735">
    <property type="entry name" value="NAD(P)-binding Rossmann-fold domains"/>
    <property type="match status" value="2"/>
</dbReference>
<dbReference type="InterPro" id="IPR013968">
    <property type="entry name" value="PKS_KR"/>
</dbReference>
<dbReference type="InterPro" id="IPR018201">
    <property type="entry name" value="Ketoacyl_synth_AS"/>
</dbReference>
<protein>
    <submittedName>
        <fullName evidence="10">SDR family NAD(P)-dependent oxidoreductase</fullName>
    </submittedName>
</protein>
<dbReference type="SMART" id="SM00827">
    <property type="entry name" value="PKS_AT"/>
    <property type="match status" value="1"/>
</dbReference>
<dbReference type="SMART" id="SM00825">
    <property type="entry name" value="PKS_KS"/>
    <property type="match status" value="2"/>
</dbReference>
<feature type="domain" description="Carrier" evidence="8">
    <location>
        <begin position="1501"/>
        <end position="1576"/>
    </location>
</feature>
<dbReference type="InterPro" id="IPR041618">
    <property type="entry name" value="PKS_DE"/>
</dbReference>
<dbReference type="PROSITE" id="PS52004">
    <property type="entry name" value="KS3_2"/>
    <property type="match status" value="2"/>
</dbReference>
<dbReference type="InterPro" id="IPR016035">
    <property type="entry name" value="Acyl_Trfase/lysoPLipase"/>
</dbReference>
<dbReference type="InterPro" id="IPR014030">
    <property type="entry name" value="Ketoacyl_synth_N"/>
</dbReference>
<dbReference type="Gene3D" id="3.40.47.10">
    <property type="match status" value="2"/>
</dbReference>
<dbReference type="SUPFAM" id="SSF47336">
    <property type="entry name" value="ACP-like"/>
    <property type="match status" value="1"/>
</dbReference>
<evidence type="ECO:0000313" key="11">
    <source>
        <dbReference type="Proteomes" id="UP000634229"/>
    </source>
</evidence>
<dbReference type="Gene3D" id="3.30.70.3290">
    <property type="match status" value="1"/>
</dbReference>
<dbReference type="PROSITE" id="PS50075">
    <property type="entry name" value="CARRIER"/>
    <property type="match status" value="1"/>
</dbReference>
<dbReference type="EMBL" id="JAERRF010000063">
    <property type="protein sequence ID" value="MBL1102723.1"/>
    <property type="molecule type" value="Genomic_DNA"/>
</dbReference>
<dbReference type="InterPro" id="IPR014031">
    <property type="entry name" value="Ketoacyl_synth_C"/>
</dbReference>
<keyword evidence="6" id="KW-0511">Multifunctional enzyme</keyword>
<reference evidence="10 11" key="1">
    <citation type="submission" date="2021-01" db="EMBL/GenBank/DDBJ databases">
        <title>WGS of actinomycetes isolated from Thailand.</title>
        <authorList>
            <person name="Thawai C."/>
        </authorList>
    </citation>
    <scope>NUCLEOTIDE SEQUENCE [LARGE SCALE GENOMIC DNA]</scope>
    <source>
        <strain evidence="10 11">CA1R205</strain>
    </source>
</reference>
<sequence length="1873" mass="196179">MSEQEKLLGYLRRVTADLHQTRNRLQEVEAAAHEPIAIVGMGCRFPGGVRTPEDLWRLVSGEEDAITPFPADRGWDSDAVYDPDPDRPGTTYAREGGFLAEAGDFDADFFGISPREATAMDPQQRLLLETAWEAIERAGIDPTSLKGSQAGVFAGAVAPDYGPRVHEARDGVEGHLVTGSAISVVSGRVAYTLGLEGPAVTVDTACSSSLVALHLAVQALRRGECSLALAGGVTVMATPGTFIGFSRQRGLAPDGRCKPFAAAADGFAPAEGAGMLLLECLSDARRNGHPVLAVVRGTAINQDGASSGLSAPNGPSQQRVIRAALADAELTPAQIAAVEAHGTGTKLGDPIEAQALLATYGRERPADKPLLLGSVKSNIGHTQAAAGVAGLMKMVLAMRHGVLPRTLHVDQPSPHVDWSAGAVELLTETTPWPEGEEPRRFGVSSFGISGTNAHAIVEEPPAPRADTDEDTLATPAAQAPRALPAVPWVLSAKSVTALRAQAARLLEHAEAHPEATGTDIALSLATTRTAFDHRAVVLAPDRTAAIRELQSYVAGRATPALIEGTVRRGTGVAFVFPGQGSQWLGMAAELLDSSPVFAQRIGECAAALGPFVDWSLTDILRDMDSVGRLEQVDVVQPVLWAAMVSLAEVWRSYGVEPAAVIGHSQGEIAAAAVAGALSLGDAAKVVALRSKAIRALSGRGGMVSVSLGVEAVQERLAAWEGRLAVAAVNGPAVVVVSGDADALDELLAACEADGVRARRIAVDYASHCAHVEEIERVLLRELADVAPRAASVPFYSTVTAGVLDTSGLDAGYWYRNLRRTVRFADTVRALLDDGFRVFVESSAHPVLTMGVEQTAEEHGNSPVTVVGSLRRDEGGLERFVASVAEAFGGGASVDWAALFEGTGARRVELPTYAFQHQRYWLEATKTGPLGHGLATGDRTDAIFWDAVERQDGEALAATLSVESIEQQESLDAVLPALAQWRRQRRSESTVDAWRYRAVWRRTTGTAAPSLAGTWLLVTPDACGADPLVADVRRALEEHGADVMPLALDVNDADRAVLARRLSEVTADHTPAGVLSLLALDETPYPEHPVTTTGLVLTLSLIQALGDLDTGARLWCATRGAVSTGSADPLAGPAQATVWGMGRVAAVEYPDSWGGLVDLPATLDGRARTQLAGVLTGADAEDQVAVRAAGVMLRRLEPAPLGDSRPGRTWKPRGTVLVTGGTGALGTQLALWLARNGAEHLILTSRRGPAAPGADALIAELAALGTRVTITACDVADRDAVAGVLASVPEDCPLTAVIHGAAYIDLASLAETTAAEFADVMNAKAAGAAHLDALLGDTPLDAFVLFSSVSSVWGVGDHGAYAAANAYLDALAERRRANGLTATSVAWGVWDAVGDNAPEALDLDQLRRRGLRFMDVDLGIAALQQTLDHDQTHLAIADIDWESFIPVFTSARPSPLLAELPEARRIQQESAAIPRDAAGPDADAASPLRQRLAVLTPGERGHAVLDLVHEQVAAVLGHATPDTLDSERAFKDLGFDSLTAVELRNRLNTTTGLRLPATLIFDYPSSAVLGDYILEQLFGGGAATAAGADAALLTGTVAPGSTATDDDPVAIVAMSCRYPGGVTSPEELWQLIMSDGDAIGGLPTDRGWDIEGIYDPDPDAPGKTYVREGGFLYDAAEFDPAFFGISPREAAAMDPQQRLLLETSWEAFERLGVPALSLRGSRTGVFIGNNYQEYGPRVHEAPAGSEGHLMTGNAASVVTGRVAYSFGFEGPAVTVDTACSSSLVALHLAVQSLRQGECTLALAGGVAVMPNPSAFIAFSRQRGLAADGRCKAFAAGADGMGLAEGIGVLLLERLSDAERNGHQVLAVVRGSAVN</sequence>
<dbReference type="InterPro" id="IPR001227">
    <property type="entry name" value="Ac_transferase_dom_sf"/>
</dbReference>
<evidence type="ECO:0000256" key="4">
    <source>
        <dbReference type="ARBA" id="ARBA00022679"/>
    </source>
</evidence>
<dbReference type="SMART" id="SM01294">
    <property type="entry name" value="PKS_PP_betabranch"/>
    <property type="match status" value="1"/>
</dbReference>
<feature type="non-terminal residue" evidence="10">
    <location>
        <position position="1873"/>
    </location>
</feature>
<dbReference type="Pfam" id="PF00550">
    <property type="entry name" value="PP-binding"/>
    <property type="match status" value="1"/>
</dbReference>
<dbReference type="InterPro" id="IPR009081">
    <property type="entry name" value="PP-bd_ACP"/>
</dbReference>
<evidence type="ECO:0000256" key="3">
    <source>
        <dbReference type="ARBA" id="ARBA00022553"/>
    </source>
</evidence>
<dbReference type="Gene3D" id="3.40.366.10">
    <property type="entry name" value="Malonyl-Coenzyme A Acyl Carrier Protein, domain 2"/>
    <property type="match status" value="1"/>
</dbReference>
<dbReference type="Pfam" id="PF00109">
    <property type="entry name" value="ketoacyl-synt"/>
    <property type="match status" value="2"/>
</dbReference>
<accession>A0ABS1NRL5</accession>
<dbReference type="Gene3D" id="1.10.1200.10">
    <property type="entry name" value="ACP-like"/>
    <property type="match status" value="1"/>
</dbReference>
<keyword evidence="3" id="KW-0597">Phosphoprotein</keyword>
<feature type="domain" description="Ketosynthase family 3 (KS3)" evidence="9">
    <location>
        <begin position="33"/>
        <end position="459"/>
    </location>
</feature>
<dbReference type="PANTHER" id="PTHR43775:SF51">
    <property type="entry name" value="INACTIVE PHENOLPHTHIOCEROL SYNTHESIS POLYKETIDE SYNTHASE TYPE I PKS1-RELATED"/>
    <property type="match status" value="1"/>
</dbReference>